<dbReference type="PANTHER" id="PTHR46429">
    <property type="entry name" value="23S RRNA (GUANOSINE-2'-O-)-METHYLTRANSFERASE RLMB"/>
    <property type="match status" value="1"/>
</dbReference>
<dbReference type="EMBL" id="AP018933">
    <property type="protein sequence ID" value="BBG30846.1"/>
    <property type="molecule type" value="Genomic_DNA"/>
</dbReference>
<evidence type="ECO:0000256" key="4">
    <source>
        <dbReference type="ARBA" id="ARBA00022679"/>
    </source>
</evidence>
<dbReference type="RefSeq" id="WP_084261893.1">
    <property type="nucleotide sequence ID" value="NZ_AP018933.1"/>
</dbReference>
<dbReference type="Proteomes" id="UP000267342">
    <property type="component" value="Chromosome"/>
</dbReference>
<dbReference type="AlphaFoldDB" id="A0A348HGU4"/>
<feature type="binding site" evidence="6">
    <location>
        <position position="261"/>
    </location>
    <ligand>
        <name>S-adenosyl-L-methionine</name>
        <dbReference type="ChEBI" id="CHEBI:59789"/>
    </ligand>
</feature>
<dbReference type="SUPFAM" id="SSF55315">
    <property type="entry name" value="L30e-like"/>
    <property type="match status" value="1"/>
</dbReference>
<dbReference type="FunFam" id="3.40.1280.10:FF:000008">
    <property type="entry name" value="Group 3 RNA methyltransferase TrmH"/>
    <property type="match status" value="1"/>
</dbReference>
<dbReference type="CDD" id="cd18103">
    <property type="entry name" value="SpoU-like_RlmB"/>
    <property type="match status" value="1"/>
</dbReference>
<dbReference type="SUPFAM" id="SSF75217">
    <property type="entry name" value="alpha/beta knot"/>
    <property type="match status" value="1"/>
</dbReference>
<evidence type="ECO:0000256" key="3">
    <source>
        <dbReference type="ARBA" id="ARBA00022603"/>
    </source>
</evidence>
<dbReference type="KEGG" id="zpl:ZBT109_2102"/>
<dbReference type="NCBIfam" id="TIGR00186">
    <property type="entry name" value="rRNA_methyl_3"/>
    <property type="match status" value="1"/>
</dbReference>
<dbReference type="SMART" id="SM00967">
    <property type="entry name" value="SpoU_sub_bind"/>
    <property type="match status" value="1"/>
</dbReference>
<keyword evidence="1 6" id="KW-0963">Cytoplasm</keyword>
<dbReference type="Pfam" id="PF00588">
    <property type="entry name" value="SpoU_methylase"/>
    <property type="match status" value="1"/>
</dbReference>
<dbReference type="InterPro" id="IPR029028">
    <property type="entry name" value="Alpha/beta_knot_MTases"/>
</dbReference>
<comment type="subcellular location">
    <subcellularLocation>
        <location evidence="6">Cytoplasm</location>
    </subcellularLocation>
</comment>
<evidence type="ECO:0000313" key="9">
    <source>
        <dbReference type="EMBL" id="BBG30846.1"/>
    </source>
</evidence>
<keyword evidence="2 6" id="KW-0698">rRNA processing</keyword>
<comment type="function">
    <text evidence="6">Specifically methylates the ribose of guanosine 2251 in 23S rRNA.</text>
</comment>
<dbReference type="GO" id="GO:0005829">
    <property type="term" value="C:cytosol"/>
    <property type="evidence" value="ECO:0007669"/>
    <property type="project" value="TreeGrafter"/>
</dbReference>
<dbReference type="InterPro" id="IPR029026">
    <property type="entry name" value="tRNA_m1G_MTases_N"/>
</dbReference>
<dbReference type="InterPro" id="IPR029064">
    <property type="entry name" value="Ribosomal_eL30-like_sf"/>
</dbReference>
<evidence type="ECO:0000256" key="6">
    <source>
        <dbReference type="HAMAP-Rule" id="MF_01887"/>
    </source>
</evidence>
<dbReference type="PANTHER" id="PTHR46429:SF1">
    <property type="entry name" value="23S RRNA (GUANOSINE-2'-O-)-METHYLTRANSFERASE RLMB"/>
    <property type="match status" value="1"/>
</dbReference>
<keyword evidence="4 6" id="KW-0808">Transferase</keyword>
<sequence>MVNKRNPSRTPAARERRRPAPKGAATRSARPAPAGPRLPNGVEPVYGVHSVEALLARPAASETIRTLWVQQGDAERRLHELMAQAQSVGIPVEFMVREQLDAAASGGNHQGIMALCPPIEPASEQTLWWRLDDWKAEQAPLFLVLDGVTDPHNLGACLRNADAAGAHGIIVPKDRSATLNATVRKVASGAAEAVPVYQVTNLARTLTTLQEKGVWVLGMAGEAESMLYDIDLTGPCALVMGAEGKGMRRLTRERCDQWAKLPMAGEVSSLNVSVAAGITLFEAVRQRR</sequence>
<dbReference type="HAMAP" id="MF_01887">
    <property type="entry name" value="23SrRNA_methyltr_B"/>
    <property type="match status" value="1"/>
</dbReference>
<dbReference type="Pfam" id="PF08032">
    <property type="entry name" value="SpoU_sub_bind"/>
    <property type="match status" value="1"/>
</dbReference>
<proteinExistence type="inferred from homology"/>
<dbReference type="InterPro" id="IPR013123">
    <property type="entry name" value="SpoU_subst-bd"/>
</dbReference>
<accession>A0A348HGU4</accession>
<dbReference type="InterPro" id="IPR004441">
    <property type="entry name" value="rRNA_MeTrfase_TrmH"/>
</dbReference>
<dbReference type="EC" id="2.1.1.185" evidence="6"/>
<keyword evidence="3 6" id="KW-0489">Methyltransferase</keyword>
<dbReference type="Gene3D" id="3.40.1280.10">
    <property type="match status" value="1"/>
</dbReference>
<feature type="domain" description="RNA 2-O ribose methyltransferase substrate binding" evidence="8">
    <location>
        <begin position="44"/>
        <end position="122"/>
    </location>
</feature>
<evidence type="ECO:0000259" key="8">
    <source>
        <dbReference type="SMART" id="SM00967"/>
    </source>
</evidence>
<feature type="binding site" evidence="6">
    <location>
        <position position="241"/>
    </location>
    <ligand>
        <name>S-adenosyl-L-methionine</name>
        <dbReference type="ChEBI" id="CHEBI:59789"/>
    </ligand>
</feature>
<evidence type="ECO:0000256" key="7">
    <source>
        <dbReference type="SAM" id="MobiDB-lite"/>
    </source>
</evidence>
<dbReference type="Gene3D" id="3.30.1330.30">
    <property type="match status" value="1"/>
</dbReference>
<comment type="similarity">
    <text evidence="6">Belongs to the class IV-like SAM-binding methyltransferase superfamily. RNA methyltransferase TrmH family. RlmB subfamily.</text>
</comment>
<feature type="binding site" evidence="6">
    <location>
        <position position="270"/>
    </location>
    <ligand>
        <name>S-adenosyl-L-methionine</name>
        <dbReference type="ChEBI" id="CHEBI:59789"/>
    </ligand>
</feature>
<evidence type="ECO:0000256" key="5">
    <source>
        <dbReference type="ARBA" id="ARBA00022691"/>
    </source>
</evidence>
<dbReference type="STRING" id="1123510.GCA_000620025_00792"/>
<feature type="region of interest" description="Disordered" evidence="7">
    <location>
        <begin position="1"/>
        <end position="41"/>
    </location>
</feature>
<dbReference type="OrthoDB" id="9785673at2"/>
<keyword evidence="10" id="KW-1185">Reference proteome</keyword>
<dbReference type="GO" id="GO:0070039">
    <property type="term" value="F:rRNA (guanosine-2'-O-)-methyltransferase activity"/>
    <property type="evidence" value="ECO:0007669"/>
    <property type="project" value="UniProtKB-UniRule"/>
</dbReference>
<name>A0A348HGU4_9GAMM</name>
<comment type="catalytic activity">
    <reaction evidence="6">
        <text>guanosine(2251) in 23S rRNA + S-adenosyl-L-methionine = 2'-O-methylguanosine(2251) in 23S rRNA + S-adenosyl-L-homocysteine + H(+)</text>
        <dbReference type="Rhea" id="RHEA:24140"/>
        <dbReference type="Rhea" id="RHEA-COMP:10239"/>
        <dbReference type="Rhea" id="RHEA-COMP:10241"/>
        <dbReference type="ChEBI" id="CHEBI:15378"/>
        <dbReference type="ChEBI" id="CHEBI:57856"/>
        <dbReference type="ChEBI" id="CHEBI:59789"/>
        <dbReference type="ChEBI" id="CHEBI:74269"/>
        <dbReference type="ChEBI" id="CHEBI:74445"/>
        <dbReference type="EC" id="2.1.1.185"/>
    </reaction>
</comment>
<keyword evidence="5 6" id="KW-0949">S-adenosyl-L-methionine</keyword>
<dbReference type="InterPro" id="IPR001537">
    <property type="entry name" value="SpoU_MeTrfase"/>
</dbReference>
<reference evidence="9 10" key="1">
    <citation type="submission" date="2018-09" db="EMBL/GenBank/DDBJ databases">
        <title>Zymobacter palmae IAM14233 (=T109) whole genome analysis.</title>
        <authorList>
            <person name="Yanase H."/>
        </authorList>
    </citation>
    <scope>NUCLEOTIDE SEQUENCE [LARGE SCALE GENOMIC DNA]</scope>
    <source>
        <strain evidence="9 10">IAM14233</strain>
    </source>
</reference>
<organism evidence="9 10">
    <name type="scientific">Zymobacter palmae</name>
    <dbReference type="NCBI Taxonomy" id="33074"/>
    <lineage>
        <taxon>Bacteria</taxon>
        <taxon>Pseudomonadati</taxon>
        <taxon>Pseudomonadota</taxon>
        <taxon>Gammaproteobacteria</taxon>
        <taxon>Oceanospirillales</taxon>
        <taxon>Halomonadaceae</taxon>
        <taxon>Zymobacter group</taxon>
        <taxon>Zymobacter</taxon>
    </lineage>
</organism>
<evidence type="ECO:0000256" key="2">
    <source>
        <dbReference type="ARBA" id="ARBA00022552"/>
    </source>
</evidence>
<protein>
    <recommendedName>
        <fullName evidence="6">23S rRNA (guanosine-2'-O-)-methyltransferase RlmB</fullName>
        <ecNumber evidence="6">2.1.1.185</ecNumber>
    </recommendedName>
    <alternativeName>
        <fullName evidence="6">23S rRNA (guanosine2251 2'-O)-methyltransferase</fullName>
    </alternativeName>
    <alternativeName>
        <fullName evidence="6">23S rRNA Gm2251 2'-O-methyltransferase</fullName>
    </alternativeName>
</protein>
<gene>
    <name evidence="6" type="primary">rlmB</name>
    <name evidence="9" type="ORF">ZBT109_2102</name>
</gene>
<evidence type="ECO:0000313" key="10">
    <source>
        <dbReference type="Proteomes" id="UP000267342"/>
    </source>
</evidence>
<dbReference type="GO" id="GO:0003723">
    <property type="term" value="F:RNA binding"/>
    <property type="evidence" value="ECO:0007669"/>
    <property type="project" value="InterPro"/>
</dbReference>
<evidence type="ECO:0000256" key="1">
    <source>
        <dbReference type="ARBA" id="ARBA00022490"/>
    </source>
</evidence>
<dbReference type="InterPro" id="IPR024915">
    <property type="entry name" value="23S_rRNA_MeTrfase_RlmB"/>
</dbReference>